<protein>
    <submittedName>
        <fullName evidence="1">Uncharacterized protein</fullName>
    </submittedName>
</protein>
<reference evidence="1 2" key="1">
    <citation type="submission" date="2013-08" db="EMBL/GenBank/DDBJ databases">
        <authorList>
            <person name="Durkin A.S."/>
            <person name="Haft D.R."/>
            <person name="McCorrison J."/>
            <person name="Torralba M."/>
            <person name="Gillis M."/>
            <person name="Haft D.H."/>
            <person name="Methe B."/>
            <person name="Sutton G."/>
            <person name="Nelson K.E."/>
        </authorList>
    </citation>
    <scope>NUCLEOTIDE SEQUENCE [LARGE SCALE GENOMIC DNA]</scope>
    <source>
        <strain evidence="1 2">F0195</strain>
    </source>
</reference>
<dbReference type="STRING" id="1125712.HMPREF1316_2016"/>
<keyword evidence="2" id="KW-1185">Reference proteome</keyword>
<dbReference type="Proteomes" id="UP000016638">
    <property type="component" value="Unassembled WGS sequence"/>
</dbReference>
<accession>U2TPX1</accession>
<gene>
    <name evidence="1" type="ORF">HMPREF1316_2016</name>
</gene>
<name>U2TPX1_9ACTN</name>
<dbReference type="EMBL" id="AWEZ01000044">
    <property type="protein sequence ID" value="ERL08485.1"/>
    <property type="molecule type" value="Genomic_DNA"/>
</dbReference>
<sequence>MSRRALLDRLAAERGFTGSISAMERVVRGWHEPQLVRPAGHMRTGHTAIDEE</sequence>
<evidence type="ECO:0000313" key="2">
    <source>
        <dbReference type="Proteomes" id="UP000016638"/>
    </source>
</evidence>
<evidence type="ECO:0000313" key="1">
    <source>
        <dbReference type="EMBL" id="ERL08485.1"/>
    </source>
</evidence>
<organism evidence="1 2">
    <name type="scientific">Olsenella profusa F0195</name>
    <dbReference type="NCBI Taxonomy" id="1125712"/>
    <lineage>
        <taxon>Bacteria</taxon>
        <taxon>Bacillati</taxon>
        <taxon>Actinomycetota</taxon>
        <taxon>Coriobacteriia</taxon>
        <taxon>Coriobacteriales</taxon>
        <taxon>Atopobiaceae</taxon>
        <taxon>Olsenella</taxon>
    </lineage>
</organism>
<dbReference type="AlphaFoldDB" id="U2TPX1"/>
<proteinExistence type="predicted"/>
<comment type="caution">
    <text evidence="1">The sequence shown here is derived from an EMBL/GenBank/DDBJ whole genome shotgun (WGS) entry which is preliminary data.</text>
</comment>